<dbReference type="InterPro" id="IPR013657">
    <property type="entry name" value="SCL35B1-4/HUT1"/>
</dbReference>
<reference evidence="8 9" key="1">
    <citation type="journal article" date="2019" name="Nat. Ecol. Evol.">
        <title>Megaphylogeny resolves global patterns of mushroom evolution.</title>
        <authorList>
            <person name="Varga T."/>
            <person name="Krizsan K."/>
            <person name="Foldi C."/>
            <person name="Dima B."/>
            <person name="Sanchez-Garcia M."/>
            <person name="Sanchez-Ramirez S."/>
            <person name="Szollosi G.J."/>
            <person name="Szarkandi J.G."/>
            <person name="Papp V."/>
            <person name="Albert L."/>
            <person name="Andreopoulos W."/>
            <person name="Angelini C."/>
            <person name="Antonin V."/>
            <person name="Barry K.W."/>
            <person name="Bougher N.L."/>
            <person name="Buchanan P."/>
            <person name="Buyck B."/>
            <person name="Bense V."/>
            <person name="Catcheside P."/>
            <person name="Chovatia M."/>
            <person name="Cooper J."/>
            <person name="Damon W."/>
            <person name="Desjardin D."/>
            <person name="Finy P."/>
            <person name="Geml J."/>
            <person name="Haridas S."/>
            <person name="Hughes K."/>
            <person name="Justo A."/>
            <person name="Karasinski D."/>
            <person name="Kautmanova I."/>
            <person name="Kiss B."/>
            <person name="Kocsube S."/>
            <person name="Kotiranta H."/>
            <person name="LaButti K.M."/>
            <person name="Lechner B.E."/>
            <person name="Liimatainen K."/>
            <person name="Lipzen A."/>
            <person name="Lukacs Z."/>
            <person name="Mihaltcheva S."/>
            <person name="Morgado L.N."/>
            <person name="Niskanen T."/>
            <person name="Noordeloos M.E."/>
            <person name="Ohm R.A."/>
            <person name="Ortiz-Santana B."/>
            <person name="Ovrebo C."/>
            <person name="Racz N."/>
            <person name="Riley R."/>
            <person name="Savchenko A."/>
            <person name="Shiryaev A."/>
            <person name="Soop K."/>
            <person name="Spirin V."/>
            <person name="Szebenyi C."/>
            <person name="Tomsovsky M."/>
            <person name="Tulloss R.E."/>
            <person name="Uehling J."/>
            <person name="Grigoriev I.V."/>
            <person name="Vagvolgyi C."/>
            <person name="Papp T."/>
            <person name="Martin F.M."/>
            <person name="Miettinen O."/>
            <person name="Hibbett D.S."/>
            <person name="Nagy L.G."/>
        </authorList>
    </citation>
    <scope>NUCLEOTIDE SEQUENCE [LARGE SCALE GENOMIC DNA]</scope>
    <source>
        <strain evidence="8 9">FP101781</strain>
    </source>
</reference>
<dbReference type="GO" id="GO:0005464">
    <property type="term" value="F:UDP-xylose transmembrane transporter activity"/>
    <property type="evidence" value="ECO:0007669"/>
    <property type="project" value="TreeGrafter"/>
</dbReference>
<organism evidence="8 9">
    <name type="scientific">Coprinellus micaceus</name>
    <name type="common">Glistening ink-cap mushroom</name>
    <name type="synonym">Coprinus micaceus</name>
    <dbReference type="NCBI Taxonomy" id="71717"/>
    <lineage>
        <taxon>Eukaryota</taxon>
        <taxon>Fungi</taxon>
        <taxon>Dikarya</taxon>
        <taxon>Basidiomycota</taxon>
        <taxon>Agaricomycotina</taxon>
        <taxon>Agaricomycetes</taxon>
        <taxon>Agaricomycetidae</taxon>
        <taxon>Agaricales</taxon>
        <taxon>Agaricineae</taxon>
        <taxon>Psathyrellaceae</taxon>
        <taxon>Coprinellus</taxon>
    </lineage>
</organism>
<proteinExistence type="predicted"/>
<sequence>MLVTLGVALTTLSAQRPGSKTSSTSDVRTYASGIGLLTLALILSGFLGLLQEWTYKTYGKPSAPSGAGNEPTWKESMFYLHLLGLPMFIPLWRDIVSQIAVINYASPRATTLVPLPLLSSSLTAFFPSLSSTTPPVPPPFSLPSLEHLIPPTFRNNSFVSATTIANPSATSTVFSPKEIVTLNLSLPKAYLPLLVNTLTQLLCVSGVHRLTTRVSNLTVTLILVVRKAVSLVISLKGPILARQASEILGVQRLLEKSTEAAWAWVVAGEVIKAALGVDEDAARTRVPQQVDEGTMWLGAGLVLLGTVGYTIGTGFAKAKSKAKTE</sequence>
<dbReference type="PANTHER" id="PTHR10778">
    <property type="entry name" value="SOLUTE CARRIER FAMILY 35 MEMBER B"/>
    <property type="match status" value="1"/>
</dbReference>
<keyword evidence="9" id="KW-1185">Reference proteome</keyword>
<evidence type="ECO:0000256" key="7">
    <source>
        <dbReference type="SAM" id="Phobius"/>
    </source>
</evidence>
<gene>
    <name evidence="8" type="ORF">FA13DRAFT_1734641</name>
</gene>
<keyword evidence="5 7" id="KW-1133">Transmembrane helix</keyword>
<keyword evidence="4 7" id="KW-0812">Transmembrane</keyword>
<comment type="subcellular location">
    <subcellularLocation>
        <location evidence="1">Endomembrane system</location>
        <topology evidence="1">Multi-pass membrane protein</topology>
    </subcellularLocation>
</comment>
<evidence type="ECO:0000256" key="2">
    <source>
        <dbReference type="ARBA" id="ARBA00022448"/>
    </source>
</evidence>
<protein>
    <submittedName>
        <fullName evidence="8">Uncharacterized protein</fullName>
    </submittedName>
</protein>
<dbReference type="OrthoDB" id="999962at2759"/>
<name>A0A4Y7T7D0_COPMI</name>
<dbReference type="GO" id="GO:0005462">
    <property type="term" value="F:UDP-N-acetylglucosamine transmembrane transporter activity"/>
    <property type="evidence" value="ECO:0007669"/>
    <property type="project" value="TreeGrafter"/>
</dbReference>
<dbReference type="PANTHER" id="PTHR10778:SF4">
    <property type="entry name" value="NUCLEOTIDE SUGAR TRANSPORTER SLC35B4"/>
    <property type="match status" value="1"/>
</dbReference>
<evidence type="ECO:0000313" key="9">
    <source>
        <dbReference type="Proteomes" id="UP000298030"/>
    </source>
</evidence>
<evidence type="ECO:0000256" key="6">
    <source>
        <dbReference type="ARBA" id="ARBA00023136"/>
    </source>
</evidence>
<accession>A0A4Y7T7D0</accession>
<dbReference type="AlphaFoldDB" id="A0A4Y7T7D0"/>
<dbReference type="Pfam" id="PF08449">
    <property type="entry name" value="UAA"/>
    <property type="match status" value="2"/>
</dbReference>
<evidence type="ECO:0000256" key="1">
    <source>
        <dbReference type="ARBA" id="ARBA00004127"/>
    </source>
</evidence>
<feature type="transmembrane region" description="Helical" evidence="7">
    <location>
        <begin position="30"/>
        <end position="50"/>
    </location>
</feature>
<keyword evidence="6 7" id="KW-0472">Membrane</keyword>
<dbReference type="GO" id="GO:0005789">
    <property type="term" value="C:endoplasmic reticulum membrane"/>
    <property type="evidence" value="ECO:0007669"/>
    <property type="project" value="TreeGrafter"/>
</dbReference>
<evidence type="ECO:0000256" key="3">
    <source>
        <dbReference type="ARBA" id="ARBA00022597"/>
    </source>
</evidence>
<evidence type="ECO:0000256" key="5">
    <source>
        <dbReference type="ARBA" id="ARBA00022989"/>
    </source>
</evidence>
<keyword evidence="2" id="KW-0813">Transport</keyword>
<evidence type="ECO:0000256" key="4">
    <source>
        <dbReference type="ARBA" id="ARBA00022692"/>
    </source>
</evidence>
<dbReference type="GO" id="GO:0000139">
    <property type="term" value="C:Golgi membrane"/>
    <property type="evidence" value="ECO:0007669"/>
    <property type="project" value="TreeGrafter"/>
</dbReference>
<evidence type="ECO:0000313" key="8">
    <source>
        <dbReference type="EMBL" id="TEB29459.1"/>
    </source>
</evidence>
<comment type="caution">
    <text evidence="8">The sequence shown here is derived from an EMBL/GenBank/DDBJ whole genome shotgun (WGS) entry which is preliminary data.</text>
</comment>
<dbReference type="EMBL" id="QPFP01000027">
    <property type="protein sequence ID" value="TEB29459.1"/>
    <property type="molecule type" value="Genomic_DNA"/>
</dbReference>
<keyword evidence="3" id="KW-0762">Sugar transport</keyword>
<dbReference type="Proteomes" id="UP000298030">
    <property type="component" value="Unassembled WGS sequence"/>
</dbReference>